<dbReference type="SUPFAM" id="SSF52091">
    <property type="entry name" value="SpoIIaa-like"/>
    <property type="match status" value="1"/>
</dbReference>
<organism evidence="2 3">
    <name type="scientific">Actinocorallia herbida</name>
    <dbReference type="NCBI Taxonomy" id="58109"/>
    <lineage>
        <taxon>Bacteria</taxon>
        <taxon>Bacillati</taxon>
        <taxon>Actinomycetota</taxon>
        <taxon>Actinomycetes</taxon>
        <taxon>Streptosporangiales</taxon>
        <taxon>Thermomonosporaceae</taxon>
        <taxon>Actinocorallia</taxon>
    </lineage>
</organism>
<sequence>MDVTEYGTPRPGWSTVRSVGDLRPGDHAWLASTHPDEKHRVMGDFVFDGLSAAQRVVCVTDTAPQYLPGLLDRHNIDARPFAEAGHLEVIPWRQACARHGRADPEMLGKTLEREIHRAFEGRFRAIRITADMTWAAALPGGMEFMLACDGAMECLVGPSTQAMAVCQVDMRAARSADALNALQNHHEVLVEVNPDYDDGVLRMVRTYAPHGLRLEGEIDSARHPVFTKALTTVSTPRAEVHLELGRLKFIDLGALKMLGAHALELTRGNGLVLDNPTPDLENVIRMVGFHLFPGITRGKGWRTM</sequence>
<dbReference type="InterPro" id="IPR058548">
    <property type="entry name" value="MlaB-like_STAS"/>
</dbReference>
<comment type="caution">
    <text evidence="2">The sequence shown here is derived from an EMBL/GenBank/DDBJ whole genome shotgun (WGS) entry which is preliminary data.</text>
</comment>
<dbReference type="Pfam" id="PF14417">
    <property type="entry name" value="MEDS"/>
    <property type="match status" value="1"/>
</dbReference>
<dbReference type="PROSITE" id="PS50801">
    <property type="entry name" value="STAS"/>
    <property type="match status" value="1"/>
</dbReference>
<accession>A0A3N1D8G6</accession>
<dbReference type="InterPro" id="IPR002645">
    <property type="entry name" value="STAS_dom"/>
</dbReference>
<name>A0A3N1D8G6_9ACTN</name>
<dbReference type="EMBL" id="RJKE01000001">
    <property type="protein sequence ID" value="ROO89805.1"/>
    <property type="molecule type" value="Genomic_DNA"/>
</dbReference>
<dbReference type="Pfam" id="PF13466">
    <property type="entry name" value="STAS_2"/>
    <property type="match status" value="1"/>
</dbReference>
<protein>
    <submittedName>
        <fullName evidence="2">Anti-anti-sigma regulatory factor</fullName>
    </submittedName>
</protein>
<dbReference type="CDD" id="cd07043">
    <property type="entry name" value="STAS_anti-anti-sigma_factors"/>
    <property type="match status" value="1"/>
</dbReference>
<reference evidence="2 3" key="1">
    <citation type="submission" date="2018-11" db="EMBL/GenBank/DDBJ databases">
        <title>Sequencing the genomes of 1000 actinobacteria strains.</title>
        <authorList>
            <person name="Klenk H.-P."/>
        </authorList>
    </citation>
    <scope>NUCLEOTIDE SEQUENCE [LARGE SCALE GENOMIC DNA]</scope>
    <source>
        <strain evidence="2 3">DSM 44254</strain>
    </source>
</reference>
<dbReference type="OrthoDB" id="116243at2"/>
<dbReference type="Gene3D" id="3.30.750.24">
    <property type="entry name" value="STAS domain"/>
    <property type="match status" value="1"/>
</dbReference>
<dbReference type="Proteomes" id="UP000272400">
    <property type="component" value="Unassembled WGS sequence"/>
</dbReference>
<dbReference type="AlphaFoldDB" id="A0A3N1D8G6"/>
<keyword evidence="3" id="KW-1185">Reference proteome</keyword>
<evidence type="ECO:0000313" key="3">
    <source>
        <dbReference type="Proteomes" id="UP000272400"/>
    </source>
</evidence>
<evidence type="ECO:0000313" key="2">
    <source>
        <dbReference type="EMBL" id="ROO89805.1"/>
    </source>
</evidence>
<proteinExistence type="predicted"/>
<feature type="domain" description="STAS" evidence="1">
    <location>
        <begin position="212"/>
        <end position="304"/>
    </location>
</feature>
<dbReference type="InterPro" id="IPR036513">
    <property type="entry name" value="STAS_dom_sf"/>
</dbReference>
<evidence type="ECO:0000259" key="1">
    <source>
        <dbReference type="PROSITE" id="PS50801"/>
    </source>
</evidence>
<dbReference type="InterPro" id="IPR025847">
    <property type="entry name" value="MEDS_domain"/>
</dbReference>
<dbReference type="RefSeq" id="WP_123668842.1">
    <property type="nucleotide sequence ID" value="NZ_RJKE01000001.1"/>
</dbReference>
<gene>
    <name evidence="2" type="ORF">EDD29_7514</name>
</gene>